<accession>A0A9D4G320</accession>
<comment type="caution">
    <text evidence="1">The sequence shown here is derived from an EMBL/GenBank/DDBJ whole genome shotgun (WGS) entry which is preliminary data.</text>
</comment>
<reference evidence="1" key="2">
    <citation type="submission" date="2020-11" db="EMBL/GenBank/DDBJ databases">
        <authorList>
            <person name="McCartney M.A."/>
            <person name="Auch B."/>
            <person name="Kono T."/>
            <person name="Mallez S."/>
            <person name="Becker A."/>
            <person name="Gohl D.M."/>
            <person name="Silverstein K.A.T."/>
            <person name="Koren S."/>
            <person name="Bechman K.B."/>
            <person name="Herman A."/>
            <person name="Abrahante J.E."/>
            <person name="Garbe J."/>
        </authorList>
    </citation>
    <scope>NUCLEOTIDE SEQUENCE</scope>
    <source>
        <strain evidence="1">Duluth1</strain>
        <tissue evidence="1">Whole animal</tissue>
    </source>
</reference>
<proteinExistence type="predicted"/>
<evidence type="ECO:0000313" key="2">
    <source>
        <dbReference type="Proteomes" id="UP000828390"/>
    </source>
</evidence>
<gene>
    <name evidence="1" type="ORF">DPMN_136567</name>
</gene>
<reference evidence="1" key="1">
    <citation type="journal article" date="2019" name="bioRxiv">
        <title>The Genome of the Zebra Mussel, Dreissena polymorpha: A Resource for Invasive Species Research.</title>
        <authorList>
            <person name="McCartney M.A."/>
            <person name="Auch B."/>
            <person name="Kono T."/>
            <person name="Mallez S."/>
            <person name="Zhang Y."/>
            <person name="Obille A."/>
            <person name="Becker A."/>
            <person name="Abrahante J.E."/>
            <person name="Garbe J."/>
            <person name="Badalamenti J.P."/>
            <person name="Herman A."/>
            <person name="Mangelson H."/>
            <person name="Liachko I."/>
            <person name="Sullivan S."/>
            <person name="Sone E.D."/>
            <person name="Koren S."/>
            <person name="Silverstein K.A.T."/>
            <person name="Beckman K.B."/>
            <person name="Gohl D.M."/>
        </authorList>
    </citation>
    <scope>NUCLEOTIDE SEQUENCE</scope>
    <source>
        <strain evidence="1">Duluth1</strain>
        <tissue evidence="1">Whole animal</tissue>
    </source>
</reference>
<sequence>MGKSTWHKLVKYSIISSALDRDEAKCCSYDVVNDCILDLSSADVPSVYRDCTGSESCSKQVTWMQTTNRCANKYMTNTNYMCIEYYCYPSTLHLYFDTTL</sequence>
<dbReference type="EMBL" id="JAIWYP010000006">
    <property type="protein sequence ID" value="KAH3808214.1"/>
    <property type="molecule type" value="Genomic_DNA"/>
</dbReference>
<evidence type="ECO:0000313" key="1">
    <source>
        <dbReference type="EMBL" id="KAH3808214.1"/>
    </source>
</evidence>
<keyword evidence="2" id="KW-1185">Reference proteome</keyword>
<dbReference type="Proteomes" id="UP000828390">
    <property type="component" value="Unassembled WGS sequence"/>
</dbReference>
<dbReference type="AlphaFoldDB" id="A0A9D4G320"/>
<organism evidence="1 2">
    <name type="scientific">Dreissena polymorpha</name>
    <name type="common">Zebra mussel</name>
    <name type="synonym">Mytilus polymorpha</name>
    <dbReference type="NCBI Taxonomy" id="45954"/>
    <lineage>
        <taxon>Eukaryota</taxon>
        <taxon>Metazoa</taxon>
        <taxon>Spiralia</taxon>
        <taxon>Lophotrochozoa</taxon>
        <taxon>Mollusca</taxon>
        <taxon>Bivalvia</taxon>
        <taxon>Autobranchia</taxon>
        <taxon>Heteroconchia</taxon>
        <taxon>Euheterodonta</taxon>
        <taxon>Imparidentia</taxon>
        <taxon>Neoheterodontei</taxon>
        <taxon>Myida</taxon>
        <taxon>Dreissenoidea</taxon>
        <taxon>Dreissenidae</taxon>
        <taxon>Dreissena</taxon>
    </lineage>
</organism>
<protein>
    <submittedName>
        <fullName evidence="1">Uncharacterized protein</fullName>
    </submittedName>
</protein>
<name>A0A9D4G320_DREPO</name>